<dbReference type="KEGG" id="tpp:TPASS_0394"/>
<keyword evidence="5" id="KW-0862">Zinc</keyword>
<dbReference type="HAMAP" id="MF_00952">
    <property type="entry name" value="Topoisom_1_prok"/>
    <property type="match status" value="1"/>
</dbReference>
<feature type="site" description="Interaction with DNA" evidence="10">
    <location>
        <position position="163"/>
    </location>
</feature>
<keyword evidence="8 10" id="KW-0238">DNA-binding</keyword>
<evidence type="ECO:0000313" key="14">
    <source>
        <dbReference type="Proteomes" id="UP000001202"/>
    </source>
</evidence>
<feature type="site" description="Interaction with DNA" evidence="10">
    <location>
        <position position="501"/>
    </location>
</feature>
<dbReference type="SUPFAM" id="SSF57783">
    <property type="entry name" value="Zinc beta-ribbon"/>
    <property type="match status" value="1"/>
</dbReference>
<dbReference type="Gene3D" id="3.40.50.140">
    <property type="match status" value="1"/>
</dbReference>
<dbReference type="InterPro" id="IPR000380">
    <property type="entry name" value="Topo_IA"/>
</dbReference>
<evidence type="ECO:0000256" key="10">
    <source>
        <dbReference type="HAMAP-Rule" id="MF_00952"/>
    </source>
</evidence>
<feature type="domain" description="Topo IA-type catalytic" evidence="12">
    <location>
        <begin position="144"/>
        <end position="569"/>
    </location>
</feature>
<evidence type="ECO:0000256" key="1">
    <source>
        <dbReference type="ARBA" id="ARBA00000213"/>
    </source>
</evidence>
<dbReference type="PROSITE" id="PS00396">
    <property type="entry name" value="TOPO_IA_1"/>
    <property type="match status" value="1"/>
</dbReference>
<reference evidence="13 14" key="1">
    <citation type="journal article" date="2008" name="BMC Microbiol.">
        <title>Complete genome sequence of Treponema pallidum ssp. pallidum strain SS14 determined with oligonucleotide arrays.</title>
        <authorList>
            <person name="Matejkova P."/>
            <person name="Strouhal M."/>
            <person name="Smajs D."/>
            <person name="Norris S.J."/>
            <person name="Palzkill T."/>
            <person name="Petrosino J.F."/>
            <person name="Sodergren E."/>
            <person name="Norton J.E."/>
            <person name="Singh J."/>
            <person name="Richmond T.A."/>
            <person name="Molla M.N."/>
            <person name="Albert T.J."/>
            <person name="Weinstock G.M."/>
        </authorList>
    </citation>
    <scope>NUCLEOTIDE SEQUENCE [LARGE SCALE GENOMIC DNA]</scope>
    <source>
        <strain evidence="13 14">SS14</strain>
    </source>
</reference>
<dbReference type="Gene3D" id="3.30.65.10">
    <property type="entry name" value="Bacterial Topoisomerase I, domain 1"/>
    <property type="match status" value="1"/>
</dbReference>
<organism evidence="13 14">
    <name type="scientific">Treponema pallidum subsp. pallidum (strain SS14)</name>
    <dbReference type="NCBI Taxonomy" id="455434"/>
    <lineage>
        <taxon>Bacteria</taxon>
        <taxon>Pseudomonadati</taxon>
        <taxon>Spirochaetota</taxon>
        <taxon>Spirochaetia</taxon>
        <taxon>Spirochaetales</taxon>
        <taxon>Treponemataceae</taxon>
        <taxon>Treponema</taxon>
    </lineage>
</organism>
<dbReference type="GO" id="GO:0003677">
    <property type="term" value="F:DNA binding"/>
    <property type="evidence" value="ECO:0007669"/>
    <property type="project" value="UniProtKB-KW"/>
</dbReference>
<protein>
    <recommendedName>
        <fullName evidence="10">DNA topoisomerase 1</fullName>
        <ecNumber evidence="10">5.6.2.1</ecNumber>
    </recommendedName>
    <alternativeName>
        <fullName evidence="10">DNA topoisomerase I</fullName>
    </alternativeName>
</protein>
<feature type="site" description="Interaction with DNA" evidence="10">
    <location>
        <position position="158"/>
    </location>
</feature>
<proteinExistence type="inferred from homology"/>
<name>A0A0H3BIS2_TREPS</name>
<dbReference type="PROSITE" id="PS50880">
    <property type="entry name" value="TOPRIM"/>
    <property type="match status" value="1"/>
</dbReference>
<comment type="subunit">
    <text evidence="10">Monomer.</text>
</comment>
<dbReference type="SMART" id="SM00436">
    <property type="entry name" value="TOP1Bc"/>
    <property type="match status" value="1"/>
</dbReference>
<dbReference type="InterPro" id="IPR013497">
    <property type="entry name" value="Topo_IA_cen"/>
</dbReference>
<evidence type="ECO:0000256" key="4">
    <source>
        <dbReference type="ARBA" id="ARBA00022771"/>
    </source>
</evidence>
<dbReference type="InterPro" id="IPR013825">
    <property type="entry name" value="Topo_IA_cen_sub2"/>
</dbReference>
<dbReference type="NCBIfam" id="TIGR01051">
    <property type="entry name" value="topA_bact"/>
    <property type="match status" value="1"/>
</dbReference>
<dbReference type="InterPro" id="IPR003601">
    <property type="entry name" value="Topo_IA_2"/>
</dbReference>
<dbReference type="InterPro" id="IPR005733">
    <property type="entry name" value="TopoI_bac-type"/>
</dbReference>
<evidence type="ECO:0000256" key="3">
    <source>
        <dbReference type="ARBA" id="ARBA00022723"/>
    </source>
</evidence>
<dbReference type="AlphaFoldDB" id="A0A0H3BIS2"/>
<evidence type="ECO:0000259" key="12">
    <source>
        <dbReference type="PROSITE" id="PS52039"/>
    </source>
</evidence>
<feature type="region of interest" description="Interaction with DNA" evidence="10">
    <location>
        <begin position="178"/>
        <end position="183"/>
    </location>
</feature>
<accession>A0A0H3BIS2</accession>
<dbReference type="InterPro" id="IPR034149">
    <property type="entry name" value="TOPRIM_TopoI"/>
</dbReference>
<sequence length="731" mass="82381">MEVRGLQPKRQKTFARKHLVIVESPAKAQTIEKYLGTQYVVRASMGHVIDLPKSRLAIDIEHDFQPEYITVRGRAQCLKELRTLSKQSLQVFLASDRDREGEAIAYHLAQSIQAYCDTPIKRIVFNEITPHAIRAAIGHPVPIDTAKVNAQKARRVLDRLVGYHLCPLLWHKVKNGLSAGRVQSVALRLICEREVEVKRFVPEEYWTVEGTFEKDKKSFSALLILIQGKKAVFKSKQEATSAIGLFSQSEARVSQIRSFEKNVRPKQPFTTSTLQQCAANRLGFTSRKTMQVAQQLYEGVSLGTHRVGLITYMRTDSVRVSEAAVKEVRAWIATHFSDALPGTPNRYAAKGKSQDAHEAIRPTYVAHTPERIKAHLTRDQIRLYTLIWERFVASQMTDARVRSLTFEITAGPAVFSATETQVIEQGFYRVLKMLSPKDLSKAVLPPTKEGEVVALHNVQSVQHFTQGPVRYTDASIVKMLEEKGIGRPSTYAPTISVLLDRYYVTRIQKQLMPTPLGKVISDLLTTYFHDVVDVSFTARMESKLDEVEEDKIKWNCVIADFYPAFSEKVSTVMKDLNSMRGVFDEKTDVVCSQCGDTMVKKLGRFGFFLACGKFPECRNTQPVPLAKCPRPACDGNIVGKKTRGRKEFYGCTRFPVCDFVTHFKPTSAVCPQCRCFLVEKSNRRVGTYTACVNPECRYVSPTRKNLSLGKEAVLDGSHRGAQDKGAVQHYE</sequence>
<dbReference type="PROSITE" id="PS52039">
    <property type="entry name" value="TOPO_IA_2"/>
    <property type="match status" value="1"/>
</dbReference>
<evidence type="ECO:0000259" key="11">
    <source>
        <dbReference type="PROSITE" id="PS50880"/>
    </source>
</evidence>
<dbReference type="InterPro" id="IPR028612">
    <property type="entry name" value="Topoisom_1_IA"/>
</dbReference>
<dbReference type="InterPro" id="IPR006171">
    <property type="entry name" value="TOPRIM_dom"/>
</dbReference>
<feature type="site" description="Interaction with DNA" evidence="10">
    <location>
        <position position="47"/>
    </location>
</feature>
<evidence type="ECO:0000256" key="7">
    <source>
        <dbReference type="ARBA" id="ARBA00023029"/>
    </source>
</evidence>
<dbReference type="PANTHER" id="PTHR42785">
    <property type="entry name" value="DNA TOPOISOMERASE, TYPE IA, CORE"/>
    <property type="match status" value="1"/>
</dbReference>
<feature type="site" description="Interaction with DNA" evidence="10">
    <location>
        <position position="155"/>
    </location>
</feature>
<evidence type="ECO:0000256" key="9">
    <source>
        <dbReference type="ARBA" id="ARBA00023235"/>
    </source>
</evidence>
<dbReference type="CDD" id="cd03363">
    <property type="entry name" value="TOPRIM_TopoIA_TopoI"/>
    <property type="match status" value="1"/>
</dbReference>
<dbReference type="Gene3D" id="2.70.20.10">
    <property type="entry name" value="Topoisomerase I, domain 3"/>
    <property type="match status" value="1"/>
</dbReference>
<dbReference type="Pfam" id="PF01751">
    <property type="entry name" value="Toprim"/>
    <property type="match status" value="1"/>
</dbReference>
<dbReference type="InterPro" id="IPR013498">
    <property type="entry name" value="Topo_IA_Znf"/>
</dbReference>
<dbReference type="Proteomes" id="UP000001202">
    <property type="component" value="Chromosome"/>
</dbReference>
<gene>
    <name evidence="10 13" type="primary">topA</name>
    <name evidence="13" type="ordered locus">TPASS_0394</name>
</gene>
<keyword evidence="4" id="KW-0863">Zinc-finger</keyword>
<keyword evidence="9 10" id="KW-0413">Isomerase</keyword>
<feature type="site" description="Interaction with DNA" evidence="10">
    <location>
        <position position="314"/>
    </location>
</feature>
<dbReference type="InterPro" id="IPR003602">
    <property type="entry name" value="Topo_IA_DNA-bd_dom"/>
</dbReference>
<dbReference type="InterPro" id="IPR013824">
    <property type="entry name" value="Topo_IA_cen_sub1"/>
</dbReference>
<comment type="catalytic activity">
    <reaction evidence="1 10">
        <text>ATP-independent breakage of single-stranded DNA, followed by passage and rejoining.</text>
        <dbReference type="EC" id="5.6.2.1"/>
    </reaction>
</comment>
<evidence type="ECO:0000256" key="2">
    <source>
        <dbReference type="ARBA" id="ARBA00009446"/>
    </source>
</evidence>
<feature type="site" description="Interaction with DNA" evidence="10">
    <location>
        <position position="154"/>
    </location>
</feature>
<dbReference type="SUPFAM" id="SSF56712">
    <property type="entry name" value="Prokaryotic type I DNA topoisomerase"/>
    <property type="match status" value="1"/>
</dbReference>
<dbReference type="InterPro" id="IPR013826">
    <property type="entry name" value="Topo_IA_cen_sub3"/>
</dbReference>
<feature type="domain" description="Toprim" evidence="11">
    <location>
        <begin position="17"/>
        <end position="130"/>
    </location>
</feature>
<dbReference type="CDD" id="cd00186">
    <property type="entry name" value="TOP1Ac"/>
    <property type="match status" value="1"/>
</dbReference>
<dbReference type="RefSeq" id="WP_012460546.1">
    <property type="nucleotide sequence ID" value="NC_010741.1"/>
</dbReference>
<feature type="active site" description="O-(5'-phospho-DNA)-tyrosine intermediate" evidence="10">
    <location>
        <position position="312"/>
    </location>
</feature>
<dbReference type="SMART" id="SM00493">
    <property type="entry name" value="TOPRIM"/>
    <property type="match status" value="1"/>
</dbReference>
<comment type="function">
    <text evidence="10">Releases the supercoiling and torsional tension of DNA, which is introduced during the DNA replication and transcription, by transiently cleaving and rejoining one strand of the DNA duplex. Introduces a single-strand break via transesterification at a target site in duplex DNA. The scissile phosphodiester is attacked by the catalytic tyrosine of the enzyme, resulting in the formation of a DNA-(5'-phosphotyrosyl)-enzyme intermediate and the expulsion of a 3'-OH DNA strand. The free DNA strand then undergoes passage around the unbroken strand, thus removing DNA supercoils. Finally, in the religation step, the DNA 3'-OH attacks the covalent intermediate to expel the active-site tyrosine and restore the DNA phosphodiester backbone.</text>
</comment>
<dbReference type="Gene3D" id="1.10.290.10">
    <property type="entry name" value="Topoisomerase I, domain 4"/>
    <property type="match status" value="1"/>
</dbReference>
<dbReference type="GO" id="GO:0008270">
    <property type="term" value="F:zinc ion binding"/>
    <property type="evidence" value="ECO:0007669"/>
    <property type="project" value="UniProtKB-KW"/>
</dbReference>
<comment type="similarity">
    <text evidence="2 10">Belongs to the type IA topoisomerase family.</text>
</comment>
<dbReference type="GO" id="GO:0006265">
    <property type="term" value="P:DNA topological change"/>
    <property type="evidence" value="ECO:0007669"/>
    <property type="project" value="UniProtKB-UniRule"/>
</dbReference>
<evidence type="ECO:0000256" key="5">
    <source>
        <dbReference type="ARBA" id="ARBA00022833"/>
    </source>
</evidence>
<dbReference type="InterPro" id="IPR023405">
    <property type="entry name" value="Topo_IA_core_domain"/>
</dbReference>
<dbReference type="GO" id="GO:0005694">
    <property type="term" value="C:chromosome"/>
    <property type="evidence" value="ECO:0007669"/>
    <property type="project" value="InterPro"/>
</dbReference>
<dbReference type="InterPro" id="IPR023406">
    <property type="entry name" value="Topo_IA_AS"/>
</dbReference>
<dbReference type="Pfam" id="PF01396">
    <property type="entry name" value="Zn_ribbon_Top1"/>
    <property type="match status" value="3"/>
</dbReference>
<dbReference type="GO" id="GO:0003917">
    <property type="term" value="F:DNA topoisomerase type I (single strand cut, ATP-independent) activity"/>
    <property type="evidence" value="ECO:0007669"/>
    <property type="project" value="UniProtKB-UniRule"/>
</dbReference>
<evidence type="ECO:0000256" key="8">
    <source>
        <dbReference type="ARBA" id="ARBA00023125"/>
    </source>
</evidence>
<evidence type="ECO:0000256" key="6">
    <source>
        <dbReference type="ARBA" id="ARBA00022842"/>
    </source>
</evidence>
<feature type="site" description="Interaction with DNA" evidence="10">
    <location>
        <position position="170"/>
    </location>
</feature>
<dbReference type="EMBL" id="CP000805">
    <property type="protein sequence ID" value="ACD70820.1"/>
    <property type="molecule type" value="Genomic_DNA"/>
</dbReference>
<dbReference type="Pfam" id="PF01131">
    <property type="entry name" value="Topoisom_bac"/>
    <property type="match status" value="1"/>
</dbReference>
<keyword evidence="6" id="KW-0460">Magnesium</keyword>
<dbReference type="EC" id="5.6.2.1" evidence="10"/>
<dbReference type="PRINTS" id="PR00417">
    <property type="entry name" value="PRTPISMRASEI"/>
</dbReference>
<evidence type="ECO:0000313" key="13">
    <source>
        <dbReference type="EMBL" id="ACD70820.1"/>
    </source>
</evidence>
<keyword evidence="7 10" id="KW-0799">Topoisomerase</keyword>
<dbReference type="PATRIC" id="fig|455434.6.peg.396"/>
<dbReference type="SMART" id="SM00437">
    <property type="entry name" value="TOP1Ac"/>
    <property type="match status" value="1"/>
</dbReference>
<dbReference type="Gene3D" id="1.10.460.10">
    <property type="entry name" value="Topoisomerase I, domain 2"/>
    <property type="match status" value="1"/>
</dbReference>
<keyword evidence="3" id="KW-0479">Metal-binding</keyword>
<dbReference type="PANTHER" id="PTHR42785:SF1">
    <property type="entry name" value="DNA TOPOISOMERASE"/>
    <property type="match status" value="1"/>
</dbReference>